<protein>
    <submittedName>
        <fullName evidence="1">Peptidyl-prolyl cis-trans isomerase Fpr3/Fpr4-like protein</fullName>
        <ecNumber evidence="1">5.2.1.8</ecNumber>
    </submittedName>
</protein>
<name>A0ACB7VZ29_DIOAL</name>
<keyword evidence="2" id="KW-1185">Reference proteome</keyword>
<evidence type="ECO:0000313" key="1">
    <source>
        <dbReference type="EMBL" id="KAH7679917.1"/>
    </source>
</evidence>
<comment type="caution">
    <text evidence="1">The sequence shown here is derived from an EMBL/GenBank/DDBJ whole genome shotgun (WGS) entry which is preliminary data.</text>
</comment>
<gene>
    <name evidence="1" type="ORF">IHE45_06G089200</name>
</gene>
<sequence length="618" mass="67641">MENLTPLFSKASSCRVLPPFLGFKRTPSLQEILVGSPPAFLMAFWGIEVRPGKPYTHSFDRSRGRLRISQATLGDGKGTAKSVLQCNVGDKSPILLCNLIPNVSESCHLELEFEEVDDVVFSVLGQKSVHLSGFYLGSGGNGGGEDSDESYGEDIAETESEDMENLYNSEDDEYESDFIDDDDVEMFASSRRKSNVVIKEIFEESDKPENGIAGRRRLKKNREISDSDDEDDVGSQRQLVVKGSSPKLLESEDEDGFPISFSVMQKSPVKKAEVNENPDQKSCVVKKRKIGTMADDAELKRKSSEPNDASVPSDIEPESNEKPKKKKKVKGKKSLQTDEGQLVEGKVEKKDNDLAAGANVDESVDGGIVKKKKKENKKVESSEVVNGVSADGPEEGGKEEPAEGKPKAADDMGEDLPDAIEQELSVDKNNAKRKKNKKKSQQTEENANSNEELPKNADIHDQPAVADEKETKKKKKRNKNQDNDSNNDVASKLSVAEEKQGGAGRNAKTYPNGLTVEELSMGKPDGKRASPGTKVSVHYIGKLKNGKIFDSTTGGKPFKFRLGIGQVIKGWDVGINGMRVGDKRKLTIPPSMGYGNKNIGQIPANSWLIFDVELVNVN</sequence>
<accession>A0ACB7VZ29</accession>
<dbReference type="EMBL" id="CM037016">
    <property type="protein sequence ID" value="KAH7679917.1"/>
    <property type="molecule type" value="Genomic_DNA"/>
</dbReference>
<proteinExistence type="predicted"/>
<reference evidence="2" key="1">
    <citation type="journal article" date="2022" name="Nat. Commun.">
        <title>Chromosome evolution and the genetic basis of agronomically important traits in greater yam.</title>
        <authorList>
            <person name="Bredeson J.V."/>
            <person name="Lyons J.B."/>
            <person name="Oniyinde I.O."/>
            <person name="Okereke N.R."/>
            <person name="Kolade O."/>
            <person name="Nnabue I."/>
            <person name="Nwadili C.O."/>
            <person name="Hribova E."/>
            <person name="Parker M."/>
            <person name="Nwogha J."/>
            <person name="Shu S."/>
            <person name="Carlson J."/>
            <person name="Kariba R."/>
            <person name="Muthemba S."/>
            <person name="Knop K."/>
            <person name="Barton G.J."/>
            <person name="Sherwood A.V."/>
            <person name="Lopez-Montes A."/>
            <person name="Asiedu R."/>
            <person name="Jamnadass R."/>
            <person name="Muchugi A."/>
            <person name="Goodstein D."/>
            <person name="Egesi C.N."/>
            <person name="Featherston J."/>
            <person name="Asfaw A."/>
            <person name="Simpson G.G."/>
            <person name="Dolezel J."/>
            <person name="Hendre P.S."/>
            <person name="Van Deynze A."/>
            <person name="Kumar P.L."/>
            <person name="Obidiegwu J.E."/>
            <person name="Bhattacharjee R."/>
            <person name="Rokhsar D.S."/>
        </authorList>
    </citation>
    <scope>NUCLEOTIDE SEQUENCE [LARGE SCALE GENOMIC DNA]</scope>
    <source>
        <strain evidence="2">cv. TDa95/00328</strain>
    </source>
</reference>
<organism evidence="1 2">
    <name type="scientific">Dioscorea alata</name>
    <name type="common">Purple yam</name>
    <dbReference type="NCBI Taxonomy" id="55571"/>
    <lineage>
        <taxon>Eukaryota</taxon>
        <taxon>Viridiplantae</taxon>
        <taxon>Streptophyta</taxon>
        <taxon>Embryophyta</taxon>
        <taxon>Tracheophyta</taxon>
        <taxon>Spermatophyta</taxon>
        <taxon>Magnoliopsida</taxon>
        <taxon>Liliopsida</taxon>
        <taxon>Dioscoreales</taxon>
        <taxon>Dioscoreaceae</taxon>
        <taxon>Dioscorea</taxon>
    </lineage>
</organism>
<dbReference type="Proteomes" id="UP000827976">
    <property type="component" value="Chromosome 6"/>
</dbReference>
<evidence type="ECO:0000313" key="2">
    <source>
        <dbReference type="Proteomes" id="UP000827976"/>
    </source>
</evidence>
<dbReference type="EC" id="5.2.1.8" evidence="1"/>